<dbReference type="PANTHER" id="PTHR14269:SF60">
    <property type="entry name" value="CARDIOLIPIN SYNTHASE (CMP-FORMING)"/>
    <property type="match status" value="1"/>
</dbReference>
<evidence type="ECO:0000256" key="8">
    <source>
        <dbReference type="ARBA" id="ARBA00023136"/>
    </source>
</evidence>
<evidence type="ECO:0000313" key="13">
    <source>
        <dbReference type="EMBL" id="DAZ92518.1"/>
    </source>
</evidence>
<evidence type="ECO:0000256" key="11">
    <source>
        <dbReference type="RuleBase" id="RU003750"/>
    </source>
</evidence>
<proteinExistence type="inferred from homology"/>
<evidence type="ECO:0000256" key="7">
    <source>
        <dbReference type="ARBA" id="ARBA00023098"/>
    </source>
</evidence>
<evidence type="ECO:0000256" key="12">
    <source>
        <dbReference type="SAM" id="Phobius"/>
    </source>
</evidence>
<dbReference type="Proteomes" id="UP001146120">
    <property type="component" value="Unassembled WGS sequence"/>
</dbReference>
<keyword evidence="7" id="KW-0443">Lipid metabolism</keyword>
<dbReference type="InterPro" id="IPR000462">
    <property type="entry name" value="CDP-OH_P_trans"/>
</dbReference>
<comment type="subcellular location">
    <subcellularLocation>
        <location evidence="1">Membrane</location>
        <topology evidence="1">Multi-pass membrane protein</topology>
    </subcellularLocation>
</comment>
<comment type="similarity">
    <text evidence="2 11">Belongs to the CDP-alcohol phosphatidyltransferase class-I family.</text>
</comment>
<dbReference type="InterPro" id="IPR043130">
    <property type="entry name" value="CDP-OH_PTrfase_TM_dom"/>
</dbReference>
<protein>
    <recommendedName>
        <fullName evidence="15">Cardiolipin synthase</fullName>
    </recommendedName>
</protein>
<comment type="caution">
    <text evidence="13">The sequence shown here is derived from an EMBL/GenBank/DDBJ whole genome shotgun (WGS) entry which is preliminary data.</text>
</comment>
<dbReference type="InterPro" id="IPR048254">
    <property type="entry name" value="CDP_ALCOHOL_P_TRANSF_CS"/>
</dbReference>
<feature type="transmembrane region" description="Helical" evidence="12">
    <location>
        <begin position="21"/>
        <end position="43"/>
    </location>
</feature>
<dbReference type="InterPro" id="IPR050324">
    <property type="entry name" value="CDP-alcohol_PTase-I"/>
</dbReference>
<dbReference type="GO" id="GO:0043337">
    <property type="term" value="F:cardiolipin synthase (CMP-forming)"/>
    <property type="evidence" value="ECO:0007669"/>
    <property type="project" value="TreeGrafter"/>
</dbReference>
<dbReference type="EMBL" id="DAKRPA010000435">
    <property type="protein sequence ID" value="DAZ92518.1"/>
    <property type="molecule type" value="Genomic_DNA"/>
</dbReference>
<feature type="transmembrane region" description="Helical" evidence="12">
    <location>
        <begin position="142"/>
        <end position="159"/>
    </location>
</feature>
<feature type="transmembrane region" description="Helical" evidence="12">
    <location>
        <begin position="165"/>
        <end position="185"/>
    </location>
</feature>
<evidence type="ECO:0000256" key="4">
    <source>
        <dbReference type="ARBA" id="ARBA00022679"/>
    </source>
</evidence>
<keyword evidence="6 12" id="KW-1133">Transmembrane helix</keyword>
<keyword evidence="9" id="KW-0594">Phospholipid biosynthesis</keyword>
<reference evidence="13" key="1">
    <citation type="submission" date="2022-11" db="EMBL/GenBank/DDBJ databases">
        <authorList>
            <person name="Morgan W.R."/>
            <person name="Tartar A."/>
        </authorList>
    </citation>
    <scope>NUCLEOTIDE SEQUENCE</scope>
    <source>
        <strain evidence="13">ARSEF 373</strain>
    </source>
</reference>
<evidence type="ECO:0000256" key="5">
    <source>
        <dbReference type="ARBA" id="ARBA00022692"/>
    </source>
</evidence>
<gene>
    <name evidence="13" type="ORF">N0F65_012748</name>
</gene>
<accession>A0AAV2YGL8</accession>
<reference evidence="13" key="2">
    <citation type="journal article" date="2023" name="Microbiol Resour">
        <title>Decontamination and Annotation of the Draft Genome Sequence of the Oomycete Lagenidium giganteum ARSEF 373.</title>
        <authorList>
            <person name="Morgan W.R."/>
            <person name="Tartar A."/>
        </authorList>
    </citation>
    <scope>NUCLEOTIDE SEQUENCE</scope>
    <source>
        <strain evidence="13">ARSEF 373</strain>
    </source>
</reference>
<dbReference type="GO" id="GO:0008444">
    <property type="term" value="F:CDP-diacylglycerol-glycerol-3-phosphate 3-phosphatidyltransferase activity"/>
    <property type="evidence" value="ECO:0007669"/>
    <property type="project" value="InterPro"/>
</dbReference>
<dbReference type="GO" id="GO:0016020">
    <property type="term" value="C:membrane"/>
    <property type="evidence" value="ECO:0007669"/>
    <property type="project" value="UniProtKB-SubCell"/>
</dbReference>
<dbReference type="InterPro" id="IPR004570">
    <property type="entry name" value="Phosphatidylglycerol_P_synth"/>
</dbReference>
<evidence type="ECO:0000256" key="9">
    <source>
        <dbReference type="ARBA" id="ARBA00023209"/>
    </source>
</evidence>
<evidence type="ECO:0000313" key="14">
    <source>
        <dbReference type="Proteomes" id="UP001146120"/>
    </source>
</evidence>
<dbReference type="Gene3D" id="1.20.120.1760">
    <property type="match status" value="1"/>
</dbReference>
<dbReference type="PANTHER" id="PTHR14269">
    <property type="entry name" value="CDP-DIACYLGLYCEROL--GLYCEROL-3-PHOSPHATE 3-PHOSPHATIDYLTRANSFERASE-RELATED"/>
    <property type="match status" value="1"/>
</dbReference>
<evidence type="ECO:0000256" key="2">
    <source>
        <dbReference type="ARBA" id="ARBA00010441"/>
    </source>
</evidence>
<keyword evidence="4 11" id="KW-0808">Transferase</keyword>
<evidence type="ECO:0008006" key="15">
    <source>
        <dbReference type="Google" id="ProtNLM"/>
    </source>
</evidence>
<dbReference type="PIRSF" id="PIRSF000847">
    <property type="entry name" value="Phos_ph_gly_syn"/>
    <property type="match status" value="1"/>
</dbReference>
<organism evidence="13 14">
    <name type="scientific">Lagenidium giganteum</name>
    <dbReference type="NCBI Taxonomy" id="4803"/>
    <lineage>
        <taxon>Eukaryota</taxon>
        <taxon>Sar</taxon>
        <taxon>Stramenopiles</taxon>
        <taxon>Oomycota</taxon>
        <taxon>Peronosporomycetes</taxon>
        <taxon>Pythiales</taxon>
        <taxon>Pythiaceae</taxon>
    </lineage>
</organism>
<sequence>MHEVLNVPNAITFARILSTPYLGYLIVEGDLSTAVGVLAVAGFSDWLDGFIARKFKQESIVGSFMDPLADKLMVGTLSLSTMWTGLIPAPLVVLVFGRDALLVAGTFYYRFKTKDATSAFFDTHDSAAFQVQPSMISKVNTALQFAMFGFALTNGAWAFPGDTALNALFGIVGTTTFLSGSEYLWSYWHRTGVFRHISKPK</sequence>
<evidence type="ECO:0000256" key="10">
    <source>
        <dbReference type="ARBA" id="ARBA00023264"/>
    </source>
</evidence>
<keyword evidence="10" id="KW-1208">Phospholipid metabolism</keyword>
<keyword evidence="14" id="KW-1185">Reference proteome</keyword>
<name>A0AAV2YGL8_9STRA</name>
<keyword evidence="5 12" id="KW-0812">Transmembrane</keyword>
<dbReference type="PROSITE" id="PS00379">
    <property type="entry name" value="CDP_ALCOHOL_P_TRANSF"/>
    <property type="match status" value="1"/>
</dbReference>
<keyword evidence="8 12" id="KW-0472">Membrane</keyword>
<dbReference type="AlphaFoldDB" id="A0AAV2YGL8"/>
<dbReference type="GO" id="GO:0005739">
    <property type="term" value="C:mitochondrion"/>
    <property type="evidence" value="ECO:0007669"/>
    <property type="project" value="TreeGrafter"/>
</dbReference>
<dbReference type="GO" id="GO:0032049">
    <property type="term" value="P:cardiolipin biosynthetic process"/>
    <property type="evidence" value="ECO:0007669"/>
    <property type="project" value="TreeGrafter"/>
</dbReference>
<dbReference type="FunFam" id="1.20.120.1760:FF:000033">
    <property type="entry name" value="CDP-alcohol phosphatidyltransferase"/>
    <property type="match status" value="1"/>
</dbReference>
<evidence type="ECO:0000256" key="3">
    <source>
        <dbReference type="ARBA" id="ARBA00022516"/>
    </source>
</evidence>
<keyword evidence="3" id="KW-0444">Lipid biosynthesis</keyword>
<dbReference type="Pfam" id="PF01066">
    <property type="entry name" value="CDP-OH_P_transf"/>
    <property type="match status" value="1"/>
</dbReference>
<evidence type="ECO:0000256" key="6">
    <source>
        <dbReference type="ARBA" id="ARBA00022989"/>
    </source>
</evidence>
<evidence type="ECO:0000256" key="1">
    <source>
        <dbReference type="ARBA" id="ARBA00004141"/>
    </source>
</evidence>